<comment type="similarity">
    <text evidence="2">Belongs to the glycosyl hydrolase 2 family.</text>
</comment>
<evidence type="ECO:0000256" key="5">
    <source>
        <dbReference type="ARBA" id="ARBA00023295"/>
    </source>
</evidence>
<feature type="transmembrane region" description="Helical" evidence="7">
    <location>
        <begin position="21"/>
        <end position="38"/>
    </location>
</feature>
<dbReference type="Proteomes" id="UP001258315">
    <property type="component" value="Unassembled WGS sequence"/>
</dbReference>
<keyword evidence="5" id="KW-0326">Glycosidase</keyword>
<evidence type="ECO:0000259" key="9">
    <source>
        <dbReference type="Pfam" id="PF02836"/>
    </source>
</evidence>
<keyword evidence="12" id="KW-1185">Reference proteome</keyword>
<keyword evidence="4" id="KW-0378">Hydrolase</keyword>
<comment type="caution">
    <text evidence="11">The sequence shown here is derived from an EMBL/GenBank/DDBJ whole genome shotgun (WGS) entry which is preliminary data.</text>
</comment>
<organism evidence="11 12">
    <name type="scientific">Mucilaginibacter terrae</name>
    <dbReference type="NCBI Taxonomy" id="1955052"/>
    <lineage>
        <taxon>Bacteria</taxon>
        <taxon>Pseudomonadati</taxon>
        <taxon>Bacteroidota</taxon>
        <taxon>Sphingobacteriia</taxon>
        <taxon>Sphingobacteriales</taxon>
        <taxon>Sphingobacteriaceae</taxon>
        <taxon>Mucilaginibacter</taxon>
    </lineage>
</organism>
<accession>A0ABU3GUD1</accession>
<dbReference type="InterPro" id="IPR006102">
    <property type="entry name" value="Ig-like_GH2"/>
</dbReference>
<evidence type="ECO:0000313" key="11">
    <source>
        <dbReference type="EMBL" id="MDT3403383.1"/>
    </source>
</evidence>
<evidence type="ECO:0000256" key="2">
    <source>
        <dbReference type="ARBA" id="ARBA00007401"/>
    </source>
</evidence>
<keyword evidence="7" id="KW-1133">Transmembrane helix</keyword>
<dbReference type="SUPFAM" id="SSF49303">
    <property type="entry name" value="beta-Galactosidase/glucuronidase domain"/>
    <property type="match status" value="1"/>
</dbReference>
<dbReference type="SUPFAM" id="SSF51445">
    <property type="entry name" value="(Trans)glycosidases"/>
    <property type="match status" value="1"/>
</dbReference>
<feature type="domain" description="Glycoside hydrolase family 2 immunoglobulin-like beta-sandwich" evidence="8">
    <location>
        <begin position="241"/>
        <end position="350"/>
    </location>
</feature>
<dbReference type="InterPro" id="IPR013783">
    <property type="entry name" value="Ig-like_fold"/>
</dbReference>
<dbReference type="PANTHER" id="PTHR46323">
    <property type="entry name" value="BETA-GALACTOSIDASE"/>
    <property type="match status" value="1"/>
</dbReference>
<dbReference type="InterPro" id="IPR050347">
    <property type="entry name" value="Bact_Beta-galactosidase"/>
</dbReference>
<feature type="domain" description="Glycosyl hydrolases family 2 sugar binding" evidence="10">
    <location>
        <begin position="46"/>
        <end position="233"/>
    </location>
</feature>
<dbReference type="InterPro" id="IPR006103">
    <property type="entry name" value="Glyco_hydro_2_cat"/>
</dbReference>
<dbReference type="Gene3D" id="2.60.40.10">
    <property type="entry name" value="Immunoglobulins"/>
    <property type="match status" value="1"/>
</dbReference>
<keyword evidence="7" id="KW-0472">Membrane</keyword>
<evidence type="ECO:0000256" key="1">
    <source>
        <dbReference type="ARBA" id="ARBA00001412"/>
    </source>
</evidence>
<reference evidence="12" key="1">
    <citation type="submission" date="2023-07" db="EMBL/GenBank/DDBJ databases">
        <title>Functional and genomic diversity of the sorghum phyllosphere microbiome.</title>
        <authorList>
            <person name="Shade A."/>
        </authorList>
    </citation>
    <scope>NUCLEOTIDE SEQUENCE [LARGE SCALE GENOMIC DNA]</scope>
    <source>
        <strain evidence="12">SORGH_AS_0422</strain>
    </source>
</reference>
<sequence length="989" mass="111466">MISTLYSAIKNQILHKMLKNISLFRIYLLALFVALTAFKADDTLPLNGTWLFQTDLDDKGVTEKWFLNKLTDQVNLPGSMAQNLKGDDITLKTKWTGSIYDSSFYFNPHLAKYRKPGNIKIPFWLTPAKHYVGVAWYQKQVTIPKTWAGKRVVLFLERTHTETRVWVDDKETGMQNSLVAPHEYDITQHLTPGTHRISIRIDNRIKDINVGPDSHSITDHTQGNWNGIIGKMQLQAAAPIYFEDVQVYPDVKANTARVKIQVHNSSIQAFNGQVILSAKSFNSKIIHQTQPVKTVINLAAAESKALEISLPMGKGTQLWDEFNPALYNLTAAISQKGVAANQQQTEFGMREFTIKGNQFLINGRPVFLRGTVNNCEFPLTGYPATSVEDWLRIFNIARAHGLNHMRFHSWCPPEAAFKAADRTGFYLQPEGPSWPNHGSSIGRKLPIDQYLYDETNRMAKYYGNYASFCMLSAGNEPAGNQVQYLNAFIDYWKKKDTRRVYTGMSVGGSWPVVPDAEYQVRGGVRGLAWDKRPESISDFSEGIAKFAVPFVAHEMGQWCVFPDFKEIKEYTGVYKAKNFELFEEDLKDQGMANQAHDFLMASGKLQALCYKNEIEKTLRTPGYAGFQLLGLQDFPGQGTALVGVLNAFWKEKGYITPKEYARFCNTTVPLAQLPKFVFTNNETLEAGIMVAHWGKAPLNNAVFKWTLKNDKGAVITQGVFQPKSITQGNGIPVGQIKWPLNTITQATKLKLEVSIANTTFANDWNIWVYPAKPAEVKTEVYYTTTLDDNAKAVLNKGGKVFLNVAGQVVKGKEVVMHFLPVFWNTSWFKMRPPHVTGMLIQDKSPAFESFPTDFHSDLQWWEITNRAQVMVLEDFPAGFKPLVQPIDTWFLNRRLALIYEAKVGNGKLLVSSAGLGPALGDDKPAARQLFNSLMQYMASDKFNPTGEVSFDVVKDILVSPTKYQFNTFTKDSPDELKPNSNQNKPKSNE</sequence>
<evidence type="ECO:0000259" key="10">
    <source>
        <dbReference type="Pfam" id="PF02837"/>
    </source>
</evidence>
<dbReference type="Gene3D" id="3.20.20.80">
    <property type="entry name" value="Glycosidases"/>
    <property type="match status" value="1"/>
</dbReference>
<gene>
    <name evidence="11" type="ORF">QE417_002455</name>
</gene>
<comment type="catalytic activity">
    <reaction evidence="1">
        <text>Hydrolysis of terminal non-reducing beta-D-galactose residues in beta-D-galactosides.</text>
        <dbReference type="EC" id="3.2.1.23"/>
    </reaction>
</comment>
<evidence type="ECO:0000256" key="6">
    <source>
        <dbReference type="SAM" id="MobiDB-lite"/>
    </source>
</evidence>
<dbReference type="InterPro" id="IPR008979">
    <property type="entry name" value="Galactose-bd-like_sf"/>
</dbReference>
<dbReference type="Pfam" id="PF02836">
    <property type="entry name" value="Glyco_hydro_2_C"/>
    <property type="match status" value="1"/>
</dbReference>
<feature type="compositionally biased region" description="Low complexity" evidence="6">
    <location>
        <begin position="978"/>
        <end position="989"/>
    </location>
</feature>
<dbReference type="SUPFAM" id="SSF49785">
    <property type="entry name" value="Galactose-binding domain-like"/>
    <property type="match status" value="1"/>
</dbReference>
<name>A0ABU3GUD1_9SPHI</name>
<evidence type="ECO:0000256" key="4">
    <source>
        <dbReference type="ARBA" id="ARBA00022801"/>
    </source>
</evidence>
<protein>
    <recommendedName>
        <fullName evidence="3">beta-galactosidase</fullName>
        <ecNumber evidence="3">3.2.1.23</ecNumber>
    </recommendedName>
</protein>
<dbReference type="InterPro" id="IPR036156">
    <property type="entry name" value="Beta-gal/glucu_dom_sf"/>
</dbReference>
<keyword evidence="7" id="KW-0812">Transmembrane</keyword>
<dbReference type="PANTHER" id="PTHR46323:SF2">
    <property type="entry name" value="BETA-GALACTOSIDASE"/>
    <property type="match status" value="1"/>
</dbReference>
<evidence type="ECO:0000256" key="3">
    <source>
        <dbReference type="ARBA" id="ARBA00012756"/>
    </source>
</evidence>
<dbReference type="InterPro" id="IPR006104">
    <property type="entry name" value="Glyco_hydro_2_N"/>
</dbReference>
<feature type="region of interest" description="Disordered" evidence="6">
    <location>
        <begin position="968"/>
        <end position="989"/>
    </location>
</feature>
<evidence type="ECO:0000313" key="12">
    <source>
        <dbReference type="Proteomes" id="UP001258315"/>
    </source>
</evidence>
<dbReference type="Gene3D" id="2.60.120.260">
    <property type="entry name" value="Galactose-binding domain-like"/>
    <property type="match status" value="1"/>
</dbReference>
<dbReference type="EC" id="3.2.1.23" evidence="3"/>
<dbReference type="EMBL" id="JAVLVU010000001">
    <property type="protein sequence ID" value="MDT3403383.1"/>
    <property type="molecule type" value="Genomic_DNA"/>
</dbReference>
<dbReference type="Pfam" id="PF00703">
    <property type="entry name" value="Glyco_hydro_2"/>
    <property type="match status" value="1"/>
</dbReference>
<dbReference type="Pfam" id="PF02837">
    <property type="entry name" value="Glyco_hydro_2_N"/>
    <property type="match status" value="1"/>
</dbReference>
<feature type="domain" description="Glycoside hydrolase family 2 catalytic" evidence="9">
    <location>
        <begin position="353"/>
        <end position="502"/>
    </location>
</feature>
<proteinExistence type="inferred from homology"/>
<evidence type="ECO:0000256" key="7">
    <source>
        <dbReference type="SAM" id="Phobius"/>
    </source>
</evidence>
<dbReference type="InterPro" id="IPR017853">
    <property type="entry name" value="GH"/>
</dbReference>
<evidence type="ECO:0000259" key="8">
    <source>
        <dbReference type="Pfam" id="PF00703"/>
    </source>
</evidence>